<gene>
    <name evidence="2" type="ORF">B7C51_24815</name>
</gene>
<proteinExistence type="predicted"/>
<accession>A0A1V0UZX1</accession>
<protein>
    <submittedName>
        <fullName evidence="2">Uncharacterized protein</fullName>
    </submittedName>
</protein>
<evidence type="ECO:0000256" key="1">
    <source>
        <dbReference type="SAM" id="Coils"/>
    </source>
</evidence>
<dbReference type="EMBL" id="CP020558">
    <property type="protein sequence ID" value="ARF70699.1"/>
    <property type="molecule type" value="Genomic_DNA"/>
</dbReference>
<dbReference type="RefSeq" id="WP_083041680.1">
    <property type="nucleotide sequence ID" value="NZ_CP020558.1"/>
</dbReference>
<keyword evidence="2" id="KW-0614">Plasmid</keyword>
<sequence length="68" mass="7966">MNHKSAITQLEEQWLRIEDLKRKYQTEKARADAAEEKANRLQIEMSDIKEVVDSLELLVRGTKIILDL</sequence>
<keyword evidence="1" id="KW-0175">Coiled coil</keyword>
<evidence type="ECO:0000313" key="3">
    <source>
        <dbReference type="Proteomes" id="UP000192727"/>
    </source>
</evidence>
<name>A0A1V0UZX1_9BACL</name>
<reference evidence="2 3" key="1">
    <citation type="submission" date="2017-03" db="EMBL/GenBank/DDBJ databases">
        <title>Paenibacillus larvae genome sequencing.</title>
        <authorList>
            <person name="Dingman D.W."/>
        </authorList>
    </citation>
    <scope>NUCLEOTIDE SEQUENCE [LARGE SCALE GENOMIC DNA]</scope>
    <source>
        <strain evidence="2 3">SAG 10367</strain>
        <plasmid evidence="3">pplp3</plasmid>
    </source>
</reference>
<geneLocation type="plasmid" evidence="3">
    <name>pplp3</name>
</geneLocation>
<dbReference type="AlphaFoldDB" id="A0A1V0UZX1"/>
<organism evidence="2 3">
    <name type="scientific">Paenibacillus larvae subsp. pulvifaciens</name>
    <dbReference type="NCBI Taxonomy" id="1477"/>
    <lineage>
        <taxon>Bacteria</taxon>
        <taxon>Bacillati</taxon>
        <taxon>Bacillota</taxon>
        <taxon>Bacilli</taxon>
        <taxon>Bacillales</taxon>
        <taxon>Paenibacillaceae</taxon>
        <taxon>Paenibacillus</taxon>
    </lineage>
</organism>
<evidence type="ECO:0000313" key="2">
    <source>
        <dbReference type="EMBL" id="ARF70699.1"/>
    </source>
</evidence>
<feature type="coiled-coil region" evidence="1">
    <location>
        <begin position="17"/>
        <end position="58"/>
    </location>
</feature>
<dbReference type="Proteomes" id="UP000192727">
    <property type="component" value="Plasmid pPLP3"/>
</dbReference>